<dbReference type="PIRSF" id="PIRSF006066">
    <property type="entry name" value="HI0050"/>
    <property type="match status" value="1"/>
</dbReference>
<evidence type="ECO:0000313" key="9">
    <source>
        <dbReference type="EMBL" id="CRL12826.1"/>
    </source>
</evidence>
<keyword evidence="7" id="KW-0813">Transport</keyword>
<dbReference type="NCBIfam" id="TIGR00786">
    <property type="entry name" value="dctM"/>
    <property type="match status" value="1"/>
</dbReference>
<keyword evidence="3 7" id="KW-0997">Cell inner membrane</keyword>
<comment type="subunit">
    <text evidence="7">The complex comprises the extracytoplasmic solute receptor protein and the two transmembrane proteins.</text>
</comment>
<reference evidence="10" key="1">
    <citation type="submission" date="2015-05" db="EMBL/GenBank/DDBJ databases">
        <authorList>
            <person name="Rodrigo-Torres Lidia"/>
            <person name="Arahal R.David."/>
        </authorList>
    </citation>
    <scope>NUCLEOTIDE SEQUENCE [LARGE SCALE GENOMIC DNA]</scope>
    <source>
        <strain evidence="10">CECT 7321</strain>
    </source>
</reference>
<evidence type="ECO:0000256" key="5">
    <source>
        <dbReference type="ARBA" id="ARBA00022989"/>
    </source>
</evidence>
<keyword evidence="5 7" id="KW-1133">Transmembrane helix</keyword>
<dbReference type="Proteomes" id="UP000043764">
    <property type="component" value="Unassembled WGS sequence"/>
</dbReference>
<feature type="transmembrane region" description="Helical" evidence="7">
    <location>
        <begin position="179"/>
        <end position="203"/>
    </location>
</feature>
<dbReference type="RefSeq" id="WP_050674358.1">
    <property type="nucleotide sequence ID" value="NZ_CVRL01000045.1"/>
</dbReference>
<dbReference type="PANTHER" id="PTHR33362">
    <property type="entry name" value="SIALIC ACID TRAP TRANSPORTER PERMEASE PROTEIN SIAT-RELATED"/>
    <property type="match status" value="1"/>
</dbReference>
<comment type="function">
    <text evidence="7">Part of the tripartite ATP-independent periplasmic (TRAP) transport system.</text>
</comment>
<protein>
    <recommendedName>
        <fullName evidence="7">TRAP transporter large permease protein</fullName>
    </recommendedName>
</protein>
<evidence type="ECO:0000256" key="1">
    <source>
        <dbReference type="ARBA" id="ARBA00004429"/>
    </source>
</evidence>
<evidence type="ECO:0000313" key="10">
    <source>
        <dbReference type="Proteomes" id="UP000043764"/>
    </source>
</evidence>
<comment type="subcellular location">
    <subcellularLocation>
        <location evidence="1 7">Cell inner membrane</location>
        <topology evidence="1 7">Multi-pass membrane protein</topology>
    </subcellularLocation>
</comment>
<evidence type="ECO:0000256" key="6">
    <source>
        <dbReference type="ARBA" id="ARBA00023136"/>
    </source>
</evidence>
<proteinExistence type="inferred from homology"/>
<feature type="transmembrane region" description="Helical" evidence="7">
    <location>
        <begin position="143"/>
        <end position="167"/>
    </location>
</feature>
<evidence type="ECO:0000256" key="7">
    <source>
        <dbReference type="RuleBase" id="RU369079"/>
    </source>
</evidence>
<feature type="transmembrane region" description="Helical" evidence="7">
    <location>
        <begin position="106"/>
        <end position="131"/>
    </location>
</feature>
<dbReference type="GO" id="GO:0022857">
    <property type="term" value="F:transmembrane transporter activity"/>
    <property type="evidence" value="ECO:0007669"/>
    <property type="project" value="UniProtKB-UniRule"/>
</dbReference>
<feature type="transmembrane region" description="Helical" evidence="7">
    <location>
        <begin position="281"/>
        <end position="307"/>
    </location>
</feature>
<dbReference type="GO" id="GO:0005886">
    <property type="term" value="C:plasma membrane"/>
    <property type="evidence" value="ECO:0007669"/>
    <property type="project" value="UniProtKB-SubCell"/>
</dbReference>
<evidence type="ECO:0000256" key="3">
    <source>
        <dbReference type="ARBA" id="ARBA00022519"/>
    </source>
</evidence>
<accession>A0A0H5D6W4</accession>
<dbReference type="InterPro" id="IPR010656">
    <property type="entry name" value="DctM"/>
</dbReference>
<evidence type="ECO:0000256" key="2">
    <source>
        <dbReference type="ARBA" id="ARBA00022475"/>
    </source>
</evidence>
<keyword evidence="4 7" id="KW-0812">Transmembrane</keyword>
<evidence type="ECO:0000256" key="4">
    <source>
        <dbReference type="ARBA" id="ARBA00022692"/>
    </source>
</evidence>
<feature type="transmembrane region" description="Helical" evidence="7">
    <location>
        <begin position="223"/>
        <end position="245"/>
    </location>
</feature>
<evidence type="ECO:0000259" key="8">
    <source>
        <dbReference type="Pfam" id="PF06808"/>
    </source>
</evidence>
<dbReference type="EMBL" id="CVRL01000045">
    <property type="protein sequence ID" value="CRL12826.1"/>
    <property type="molecule type" value="Genomic_DNA"/>
</dbReference>
<feature type="transmembrane region" description="Helical" evidence="7">
    <location>
        <begin position="368"/>
        <end position="390"/>
    </location>
</feature>
<keyword evidence="2" id="KW-1003">Cell membrane</keyword>
<feature type="transmembrane region" description="Helical" evidence="7">
    <location>
        <begin position="343"/>
        <end position="362"/>
    </location>
</feature>
<name>A0A0H5D6W4_9RHOB</name>
<dbReference type="AlphaFoldDB" id="A0A0H5D6W4"/>
<dbReference type="PANTHER" id="PTHR33362:SF5">
    <property type="entry name" value="C4-DICARBOXYLATE TRAP TRANSPORTER LARGE PERMEASE PROTEIN DCTM"/>
    <property type="match status" value="1"/>
</dbReference>
<dbReference type="InterPro" id="IPR004681">
    <property type="entry name" value="TRAP_DctM"/>
</dbReference>
<keyword evidence="10" id="KW-1185">Reference proteome</keyword>
<organism evidence="9 10">
    <name type="scientific">Phaeobacter italicus</name>
    <dbReference type="NCBI Taxonomy" id="481446"/>
    <lineage>
        <taxon>Bacteria</taxon>
        <taxon>Pseudomonadati</taxon>
        <taxon>Pseudomonadota</taxon>
        <taxon>Alphaproteobacteria</taxon>
        <taxon>Rhodobacterales</taxon>
        <taxon>Roseobacteraceae</taxon>
        <taxon>Phaeobacter</taxon>
    </lineage>
</organism>
<dbReference type="Pfam" id="PF06808">
    <property type="entry name" value="DctM"/>
    <property type="match status" value="1"/>
</dbReference>
<feature type="transmembrane region" description="Helical" evidence="7">
    <location>
        <begin position="251"/>
        <end position="269"/>
    </location>
</feature>
<feature type="transmembrane region" description="Helical" evidence="7">
    <location>
        <begin position="12"/>
        <end position="42"/>
    </location>
</feature>
<feature type="transmembrane region" description="Helical" evidence="7">
    <location>
        <begin position="402"/>
        <end position="430"/>
    </location>
</feature>
<feature type="transmembrane region" description="Helical" evidence="7">
    <location>
        <begin position="313"/>
        <end position="336"/>
    </location>
</feature>
<keyword evidence="6 7" id="KW-0472">Membrane</keyword>
<sequence length="436" mass="45753">MDPVTTALAVFALMLAVLASGMWVFLALATAAAVSLFAFMGFPPDKIGAIASRIIVRSASSWELAAVPMFIWMGEIMFRTDISERLYKGLSPLVAKVPGGLLHTNVLGSALFAAVSGSSAATTATVGRITTTELNQRGYSQSLALGSLAGAGSLGLLIPPSIVLIIYGVLAEVSIAKLFIAGVVPGLMIAAFYAAYLAARCAITPSLAPKDAISKEDARPSAILGNLAPVFGLILVVLGSIYTGWATPSEAAAIGVFAALCFAAFSRQLSRSMLAESLVNALKTSCMVCAILMCAAFLSSAIGYMYIPRNIAVAIDALNLSPYVLIASLALFYILLGFFLDGISIIVMSLPITLPVVVAAGFDPIWYGIFLVIMIELGQMTPPVGFNLFVIQGFSGVPIHKVALYAIPFFLLMCFAVLLMVIFPQIALWLPAFLAG</sequence>
<feature type="domain" description="TRAP C4-dicarboxylate transport system permease DctM subunit" evidence="8">
    <location>
        <begin position="11"/>
        <end position="426"/>
    </location>
</feature>
<comment type="similarity">
    <text evidence="7">Belongs to the TRAP transporter large permease family.</text>
</comment>
<gene>
    <name evidence="9" type="primary">siaT_10</name>
    <name evidence="9" type="ORF">NIT7321_03706</name>
</gene>